<feature type="binding site" evidence="11">
    <location>
        <position position="156"/>
    </location>
    <ligand>
        <name>ATP</name>
        <dbReference type="ChEBI" id="CHEBI:30616"/>
    </ligand>
</feature>
<evidence type="ECO:0000256" key="1">
    <source>
        <dbReference type="ARBA" id="ARBA00004965"/>
    </source>
</evidence>
<evidence type="ECO:0000256" key="2">
    <source>
        <dbReference type="ARBA" id="ARBA00010385"/>
    </source>
</evidence>
<dbReference type="InterPro" id="IPR004887">
    <property type="entry name" value="GSH_synth_subst-bd"/>
</dbReference>
<dbReference type="FunFam" id="3.30.1490.50:FF:000002">
    <property type="entry name" value="Glutathione synthetase"/>
    <property type="match status" value="1"/>
</dbReference>
<protein>
    <recommendedName>
        <fullName evidence="10">Glutathione synthetase</fullName>
        <shortName evidence="10">GSH-S</shortName>
        <ecNumber evidence="10">6.3.2.3</ecNumber>
    </recommendedName>
</protein>
<evidence type="ECO:0000256" key="11">
    <source>
        <dbReference type="PIRSR" id="PIRSR001558-1"/>
    </source>
</evidence>
<comment type="catalytic activity">
    <reaction evidence="10">
        <text>gamma-L-glutamyl-L-cysteine + glycine + ATP = glutathione + ADP + phosphate + H(+)</text>
        <dbReference type="Rhea" id="RHEA:13557"/>
        <dbReference type="ChEBI" id="CHEBI:15378"/>
        <dbReference type="ChEBI" id="CHEBI:30616"/>
        <dbReference type="ChEBI" id="CHEBI:43474"/>
        <dbReference type="ChEBI" id="CHEBI:57305"/>
        <dbReference type="ChEBI" id="CHEBI:57925"/>
        <dbReference type="ChEBI" id="CHEBI:58173"/>
        <dbReference type="ChEBI" id="CHEBI:456216"/>
        <dbReference type="EC" id="6.3.2.3"/>
    </reaction>
</comment>
<dbReference type="InterPro" id="IPR014042">
    <property type="entry name" value="Glutathione_synthase_a-hlx"/>
</dbReference>
<keyword evidence="6 10" id="KW-0479">Metal-binding</keyword>
<dbReference type="FunFam" id="3.40.50.1760:FF:000001">
    <property type="entry name" value="Glutathione synthetase"/>
    <property type="match status" value="1"/>
</dbReference>
<feature type="binding site" evidence="11">
    <location>
        <position position="337"/>
    </location>
    <ligand>
        <name>ATP</name>
        <dbReference type="ChEBI" id="CHEBI:30616"/>
    </ligand>
</feature>
<evidence type="ECO:0000256" key="5">
    <source>
        <dbReference type="ARBA" id="ARBA00022684"/>
    </source>
</evidence>
<dbReference type="Gene3D" id="3.30.1490.80">
    <property type="match status" value="1"/>
</dbReference>
<dbReference type="SUPFAM" id="SSF52440">
    <property type="entry name" value="PreATP-grasp domain"/>
    <property type="match status" value="1"/>
</dbReference>
<evidence type="ECO:0000256" key="8">
    <source>
        <dbReference type="ARBA" id="ARBA00022840"/>
    </source>
</evidence>
<dbReference type="Gene3D" id="3.30.1490.50">
    <property type="match status" value="1"/>
</dbReference>
<keyword evidence="8 10" id="KW-0067">ATP-binding</keyword>
<sequence>MANAVYPPYPPTLTQAEQEYLLTNLKDWSITHGLAVRPTSSYVTEDLDPARALATTAPVTLFPSLFPRSCFDQARAVSQAYSELYSAIAADEEWLGEIVKELLEIDDFIENLWKVHLAVKKEGYAQSLQLGLFRSDYMVHVSDRNSDSRLSVKQVEFNTIASSFGGLSSQVASLHRYLHSVGAYPEVTSSLINDASLQCSGSVPQLASGLAKAHQAYVESDKPNRPVCVLFLVQDVERNVFDQRHLEYALNTDHGVRTFRLPFSRVLEDTSLDQDRKLLYTPPSFSGKQWEVSVVYFRAGYAPTEYTSQRAWDARLHIERSAVIKCPGILTHLAGSKKVQQVLATPQSPHLARFLPDKLAADKLLATFAPIYPLDESEAGLEARKLATDPQTAQKYVLKPQREGGGNNIYRSEIPGFLQSLPKTKWPAYILMEMIEPPTQGNAIFRNGEVQSGEVICELGVYGACLWRDKVENEVVKGREVLENFEAGYLLRTKGAGSSEGGVAAGFGSVDSCCLLDL</sequence>
<accession>A0A1V8SXA2</accession>
<dbReference type="AlphaFoldDB" id="A0A1V8SXA2"/>
<feature type="binding site" evidence="11">
    <location>
        <position position="458"/>
    </location>
    <ligand>
        <name>ATP</name>
        <dbReference type="ChEBI" id="CHEBI:30616"/>
    </ligand>
</feature>
<evidence type="ECO:0000256" key="3">
    <source>
        <dbReference type="ARBA" id="ARBA00011738"/>
    </source>
</evidence>
<dbReference type="GO" id="GO:0043295">
    <property type="term" value="F:glutathione binding"/>
    <property type="evidence" value="ECO:0007669"/>
    <property type="project" value="UniProtKB-UniRule"/>
</dbReference>
<dbReference type="InterPro" id="IPR016185">
    <property type="entry name" value="PreATP-grasp_dom_sf"/>
</dbReference>
<gene>
    <name evidence="15" type="ORF">B0A48_10374</name>
</gene>
<evidence type="ECO:0000256" key="12">
    <source>
        <dbReference type="PIRSR" id="PIRSR001558-2"/>
    </source>
</evidence>
<feature type="binding site" evidence="11">
    <location>
        <position position="134"/>
    </location>
    <ligand>
        <name>substrate</name>
    </ligand>
</feature>
<keyword evidence="4 10" id="KW-0436">Ligase</keyword>
<name>A0A1V8SXA2_9PEZI</name>
<keyword evidence="5 10" id="KW-0317">Glutathione biosynthesis</keyword>
<dbReference type="Gene3D" id="3.40.50.1760">
    <property type="entry name" value="Glutathione synthase, substrate-binding domain superfamily, eukaryotic"/>
    <property type="match status" value="1"/>
</dbReference>
<dbReference type="InParanoid" id="A0A1V8SXA2"/>
<dbReference type="GO" id="GO:0004363">
    <property type="term" value="F:glutathione synthase activity"/>
    <property type="evidence" value="ECO:0007669"/>
    <property type="project" value="UniProtKB-UniRule"/>
</dbReference>
<feature type="binding site" evidence="12">
    <location>
        <position position="403"/>
    </location>
    <ligand>
        <name>Mg(2+)</name>
        <dbReference type="ChEBI" id="CHEBI:18420"/>
    </ligand>
</feature>
<dbReference type="GO" id="GO:0005524">
    <property type="term" value="F:ATP binding"/>
    <property type="evidence" value="ECO:0007669"/>
    <property type="project" value="UniProtKB-UniRule"/>
</dbReference>
<evidence type="ECO:0000256" key="9">
    <source>
        <dbReference type="ARBA" id="ARBA00022842"/>
    </source>
</evidence>
<evidence type="ECO:0000313" key="16">
    <source>
        <dbReference type="Proteomes" id="UP000192596"/>
    </source>
</evidence>
<dbReference type="InterPro" id="IPR014049">
    <property type="entry name" value="Glutathione_synthase_N_euk"/>
</dbReference>
<dbReference type="InterPro" id="IPR037013">
    <property type="entry name" value="GSH-S_sub-bd_sf"/>
</dbReference>
<evidence type="ECO:0000313" key="15">
    <source>
        <dbReference type="EMBL" id="OQO03709.1"/>
    </source>
</evidence>
<feature type="binding site" evidence="11">
    <location>
        <position position="492"/>
    </location>
    <ligand>
        <name>substrate</name>
    </ligand>
</feature>
<dbReference type="Proteomes" id="UP000192596">
    <property type="component" value="Unassembled WGS sequence"/>
</dbReference>
<feature type="domain" description="Glutathione synthase substrate-binding" evidence="14">
    <location>
        <begin position="228"/>
        <end position="334"/>
    </location>
</feature>
<reference evidence="16" key="1">
    <citation type="submission" date="2017-03" db="EMBL/GenBank/DDBJ databases">
        <title>Genomes of endolithic fungi from Antarctica.</title>
        <authorList>
            <person name="Coleine C."/>
            <person name="Masonjones S."/>
            <person name="Stajich J.E."/>
        </authorList>
    </citation>
    <scope>NUCLEOTIDE SEQUENCE [LARGE SCALE GENOMIC DNA]</scope>
    <source>
        <strain evidence="16">CCFEE 5527</strain>
    </source>
</reference>
<dbReference type="UniPathway" id="UPA00142">
    <property type="reaction ID" value="UER00210"/>
</dbReference>
<feature type="binding site" evidence="11">
    <location>
        <position position="494"/>
    </location>
    <ligand>
        <name>ATP</name>
        <dbReference type="ChEBI" id="CHEBI:30616"/>
    </ligand>
</feature>
<feature type="binding site" evidence="13">
    <location>
        <begin position="503"/>
        <end position="504"/>
    </location>
    <ligand>
        <name>substrate</name>
    </ligand>
</feature>
<dbReference type="Gene3D" id="3.30.470.20">
    <property type="entry name" value="ATP-grasp fold, B domain"/>
    <property type="match status" value="1"/>
</dbReference>
<dbReference type="EMBL" id="NAJO01000024">
    <property type="protein sequence ID" value="OQO03709.1"/>
    <property type="molecule type" value="Genomic_DNA"/>
</dbReference>
<evidence type="ECO:0000256" key="4">
    <source>
        <dbReference type="ARBA" id="ARBA00022598"/>
    </source>
</evidence>
<dbReference type="SUPFAM" id="SSF56059">
    <property type="entry name" value="Glutathione synthetase ATP-binding domain-like"/>
    <property type="match status" value="1"/>
</dbReference>
<dbReference type="GO" id="GO:0000287">
    <property type="term" value="F:magnesium ion binding"/>
    <property type="evidence" value="ECO:0007669"/>
    <property type="project" value="UniProtKB-UniRule"/>
</dbReference>
<evidence type="ECO:0000256" key="7">
    <source>
        <dbReference type="ARBA" id="ARBA00022741"/>
    </source>
</evidence>
<feature type="binding site" evidence="11">
    <location>
        <begin position="399"/>
        <end position="408"/>
    </location>
    <ligand>
        <name>ATP</name>
        <dbReference type="ChEBI" id="CHEBI:30616"/>
    </ligand>
</feature>
<dbReference type="PANTHER" id="PTHR11130">
    <property type="entry name" value="GLUTATHIONE SYNTHETASE"/>
    <property type="match status" value="1"/>
</dbReference>
<keyword evidence="7 10" id="KW-0547">Nucleotide-binding</keyword>
<dbReference type="GO" id="GO:0005829">
    <property type="term" value="C:cytosol"/>
    <property type="evidence" value="ECO:0007669"/>
    <property type="project" value="TreeGrafter"/>
</dbReference>
<comment type="similarity">
    <text evidence="2 10">Belongs to the eukaryotic GSH synthase family.</text>
</comment>
<feature type="binding site" evidence="11">
    <location>
        <begin position="432"/>
        <end position="435"/>
    </location>
    <ligand>
        <name>ATP</name>
        <dbReference type="ChEBI" id="CHEBI:30616"/>
    </ligand>
</feature>
<dbReference type="InterPro" id="IPR005615">
    <property type="entry name" value="Glutathione_synthase"/>
</dbReference>
<comment type="caution">
    <text evidence="15">The sequence shown here is derived from an EMBL/GenBank/DDBJ whole genome shotgun (WGS) entry which is preliminary data.</text>
</comment>
<dbReference type="OrthoDB" id="2020073at2759"/>
<dbReference type="NCBIfam" id="TIGR01986">
    <property type="entry name" value="glut_syn_euk"/>
    <property type="match status" value="1"/>
</dbReference>
<feature type="binding site" evidence="13">
    <location>
        <begin position="298"/>
        <end position="301"/>
    </location>
    <ligand>
        <name>substrate</name>
    </ligand>
</feature>
<feature type="binding site" evidence="13">
    <location>
        <begin position="237"/>
        <end position="239"/>
    </location>
    <ligand>
        <name>substrate</name>
    </ligand>
</feature>
<dbReference type="PANTHER" id="PTHR11130:SF0">
    <property type="entry name" value="GLUTATHIONE SYNTHETASE"/>
    <property type="match status" value="1"/>
</dbReference>
<evidence type="ECO:0000256" key="10">
    <source>
        <dbReference type="PIRNR" id="PIRNR001558"/>
    </source>
</evidence>
<comment type="pathway">
    <text evidence="1 10">Sulfur metabolism; glutathione biosynthesis; glutathione from L-cysteine and L-glutamate: step 2/2.</text>
</comment>
<evidence type="ECO:0000259" key="14">
    <source>
        <dbReference type="Pfam" id="PF03199"/>
    </source>
</evidence>
<dbReference type="FunCoup" id="A0A1V8SXA2">
    <property type="interactions" value="1671"/>
</dbReference>
<comment type="subunit">
    <text evidence="3">Homodimer.</text>
</comment>
<dbReference type="Pfam" id="PF03199">
    <property type="entry name" value="GSH_synthase"/>
    <property type="match status" value="1"/>
</dbReference>
<feature type="binding site" evidence="11">
    <location>
        <position position="500"/>
    </location>
    <ligand>
        <name>ATP</name>
        <dbReference type="ChEBI" id="CHEBI:30616"/>
    </ligand>
</feature>
<dbReference type="InterPro" id="IPR014709">
    <property type="entry name" value="Glutathione_synthase_C_euk"/>
</dbReference>
<evidence type="ECO:0000256" key="6">
    <source>
        <dbReference type="ARBA" id="ARBA00022723"/>
    </source>
</evidence>
<proteinExistence type="inferred from homology"/>
<organism evidence="15 16">
    <name type="scientific">Cryoendolithus antarcticus</name>
    <dbReference type="NCBI Taxonomy" id="1507870"/>
    <lineage>
        <taxon>Eukaryota</taxon>
        <taxon>Fungi</taxon>
        <taxon>Dikarya</taxon>
        <taxon>Ascomycota</taxon>
        <taxon>Pezizomycotina</taxon>
        <taxon>Dothideomycetes</taxon>
        <taxon>Dothideomycetidae</taxon>
        <taxon>Cladosporiales</taxon>
        <taxon>Cladosporiaceae</taxon>
        <taxon>Cryoendolithus</taxon>
    </lineage>
</organism>
<feature type="binding site" evidence="11">
    <location>
        <position position="243"/>
    </location>
    <ligand>
        <name>substrate</name>
    </ligand>
</feature>
<dbReference type="Pfam" id="PF03917">
    <property type="entry name" value="GSH_synth_ATP"/>
    <property type="match status" value="1"/>
</dbReference>
<feature type="binding site" evidence="12">
    <location>
        <position position="158"/>
    </location>
    <ligand>
        <name>Mg(2+)</name>
        <dbReference type="ChEBI" id="CHEBI:18420"/>
    </ligand>
</feature>
<feature type="binding site" evidence="12">
    <location>
        <position position="156"/>
    </location>
    <ligand>
        <name>Mg(2+)</name>
        <dbReference type="ChEBI" id="CHEBI:18420"/>
    </ligand>
</feature>
<feature type="binding site" evidence="11">
    <location>
        <position position="410"/>
    </location>
    <ligand>
        <name>ATP</name>
        <dbReference type="ChEBI" id="CHEBI:30616"/>
    </ligand>
</feature>
<keyword evidence="16" id="KW-1185">Reference proteome</keyword>
<feature type="binding site" evidence="13">
    <location>
        <begin position="160"/>
        <end position="163"/>
    </location>
    <ligand>
        <name>substrate</name>
    </ligand>
</feature>
<comment type="cofactor">
    <cofactor evidence="10 12">
        <name>Mg(2+)</name>
        <dbReference type="ChEBI" id="CHEBI:18420"/>
    </cofactor>
    <text evidence="10 12">Binds 1 Mg(2+) ion per subunit.</text>
</comment>
<evidence type="ECO:0000256" key="13">
    <source>
        <dbReference type="PIRSR" id="PIRSR001558-3"/>
    </source>
</evidence>
<dbReference type="PIRSF" id="PIRSF001558">
    <property type="entry name" value="GSHase"/>
    <property type="match status" value="1"/>
</dbReference>
<dbReference type="STRING" id="1507870.A0A1V8SXA2"/>
<keyword evidence="9 10" id="KW-0460">Magnesium</keyword>
<dbReference type="Gene3D" id="1.10.1080.10">
    <property type="entry name" value="Glutathione Synthetase, Chain A, domain 3"/>
    <property type="match status" value="1"/>
</dbReference>
<dbReference type="EC" id="6.3.2.3" evidence="10"/>